<dbReference type="EMBL" id="CP012288">
    <property type="protein sequence ID" value="AMV66737.1"/>
    <property type="molecule type" value="Genomic_DNA"/>
</dbReference>
<dbReference type="OrthoDB" id="2249791at2"/>
<feature type="domain" description="MucBP" evidence="4">
    <location>
        <begin position="437"/>
        <end position="490"/>
    </location>
</feature>
<evidence type="ECO:0000313" key="7">
    <source>
        <dbReference type="Proteomes" id="UP000076244"/>
    </source>
</evidence>
<dbReference type="RefSeq" id="WP_056986295.1">
    <property type="nucleotide sequence ID" value="NZ_BAAAXI010000146.1"/>
</dbReference>
<dbReference type="Pfam" id="PF06458">
    <property type="entry name" value="MucBP"/>
    <property type="match status" value="4"/>
</dbReference>
<evidence type="ECO:0000313" key="5">
    <source>
        <dbReference type="EMBL" id="AMV63359.1"/>
    </source>
</evidence>
<evidence type="ECO:0000313" key="8">
    <source>
        <dbReference type="Proteomes" id="UP000076405"/>
    </source>
</evidence>
<feature type="region of interest" description="Disordered" evidence="2">
    <location>
        <begin position="44"/>
        <end position="94"/>
    </location>
</feature>
<protein>
    <submittedName>
        <fullName evidence="5">Cell-wall-anchored protein SasA (LPXTG motif)</fullName>
    </submittedName>
</protein>
<dbReference type="Proteomes" id="UP000076244">
    <property type="component" value="Chromosome"/>
</dbReference>
<keyword evidence="3" id="KW-1133">Transmembrane helix</keyword>
<accession>A0A0R2HI66</accession>
<feature type="domain" description="MucBP" evidence="4">
    <location>
        <begin position="207"/>
        <end position="258"/>
    </location>
</feature>
<feature type="domain" description="MucBP" evidence="4">
    <location>
        <begin position="323"/>
        <end position="374"/>
    </location>
</feature>
<feature type="compositionally biased region" description="Low complexity" evidence="2">
    <location>
        <begin position="50"/>
        <end position="60"/>
    </location>
</feature>
<evidence type="ECO:0000256" key="2">
    <source>
        <dbReference type="SAM" id="MobiDB-lite"/>
    </source>
</evidence>
<name>A0A0R2HI66_9LACO</name>
<feature type="domain" description="MucBP" evidence="4">
    <location>
        <begin position="85"/>
        <end position="136"/>
    </location>
</feature>
<dbReference type="KEGG" id="pdm:ADU72_0792"/>
<feature type="compositionally biased region" description="Polar residues" evidence="2">
    <location>
        <begin position="69"/>
        <end position="87"/>
    </location>
</feature>
<keyword evidence="3" id="KW-0812">Transmembrane</keyword>
<reference evidence="7 8" key="1">
    <citation type="journal article" date="2016" name="PLoS ONE">
        <title>The Identification of Novel Diagnostic Marker Genes for the Detection of Beer Spoiling Pediococcus damnosus Strains Using the BlAst Diagnostic Gene findEr.</title>
        <authorList>
            <person name="Behr J."/>
            <person name="Geissler A.J."/>
            <person name="Schmid J."/>
            <person name="Zehe A."/>
            <person name="Vogel R.F."/>
        </authorList>
    </citation>
    <scope>NUCLEOTIDE SEQUENCE [LARGE SCALE GENOMIC DNA]</scope>
    <source>
        <strain evidence="5 8">TMW 2.1533</strain>
        <strain evidence="6 7">TMW 2.1535</strain>
    </source>
</reference>
<keyword evidence="3" id="KW-0472">Membrane</keyword>
<sequence>MKKAELKQNRKYALLASTLLFSAGILGMGVTPPQINADVSNVAESSKQNTATTAKTVKATSESGKTKVADSSSNSEAAQGTFKQTSEYQDEAGKSIASSDSVSLKAGEKYSLNAPKTIAGYKVNYAKSSYTITNEDGTNSGSLAKLAANVGVTSDPSSWTTADWQKVLDAFNATTVSENGVGKDYSVTLTYKYDAEAPKGTLNQKTEYQNEAGNTIADSDTTALKAGESYSLSGPKNISGYQVNKDKSSYTIVNESGTHKGSLTELAAAAGIDTSKSWTINDLVAILNKDTVSANAVGKDYSITLTYKYDAEAPKGMLNQKTEYQNEAGNTIADSDTTALKAGESYSLSTPKNISGYQVNKDKSSYTIINESGTHKGSLTELAAAAGIDTSKSWTINDLVAILNKDTVSANAVGKGYAITLTYKYDAEAPKGTFNETSEYQNEAGKTLAKSDSEALKAGEKYSLHTPKQIAGYQINYSKSTFTLINEDGTHTGSLAEFAANVGVTGNPNTWTSADWQKVLDVFNNTTVSENGVGKGYAITLTYKYTAIKPTISVKPKITIKKGSNFKLQDLFNSIVSSTGTKLNYAEAIANGSLTVTGPNNFNTNKVTYTFTYTDPVTGLSVTATGVVIIVADGTPGKPGEPTTPKPTPGDNDGSGDKEGSGNGETDSNSGQSGNQGNGLSQGNNGKETSQIPSANGQTVSGATKNSPKSVSANKELPQTDEANSIAGRNIGLIGLFLMATLALFGVVRRKRY</sequence>
<evidence type="ECO:0000256" key="3">
    <source>
        <dbReference type="SAM" id="Phobius"/>
    </source>
</evidence>
<organism evidence="5 8">
    <name type="scientific">Pediococcus damnosus</name>
    <dbReference type="NCBI Taxonomy" id="51663"/>
    <lineage>
        <taxon>Bacteria</taxon>
        <taxon>Bacillati</taxon>
        <taxon>Bacillota</taxon>
        <taxon>Bacilli</taxon>
        <taxon>Lactobacillales</taxon>
        <taxon>Lactobacillaceae</taxon>
        <taxon>Pediococcus</taxon>
    </lineage>
</organism>
<feature type="region of interest" description="Disordered" evidence="2">
    <location>
        <begin position="633"/>
        <end position="718"/>
    </location>
</feature>
<proteinExistence type="predicted"/>
<feature type="transmembrane region" description="Helical" evidence="3">
    <location>
        <begin position="731"/>
        <end position="748"/>
    </location>
</feature>
<dbReference type="EMBL" id="CP012275">
    <property type="protein sequence ID" value="AMV63359.1"/>
    <property type="molecule type" value="Genomic_DNA"/>
</dbReference>
<dbReference type="AlphaFoldDB" id="A0A0R2HI66"/>
<evidence type="ECO:0000256" key="1">
    <source>
        <dbReference type="ARBA" id="ARBA00022737"/>
    </source>
</evidence>
<keyword evidence="7" id="KW-1185">Reference proteome</keyword>
<feature type="compositionally biased region" description="Polar residues" evidence="2">
    <location>
        <begin position="687"/>
        <end position="713"/>
    </location>
</feature>
<dbReference type="Proteomes" id="UP000076405">
    <property type="component" value="Chromosome"/>
</dbReference>
<feature type="compositionally biased region" description="Low complexity" evidence="2">
    <location>
        <begin position="668"/>
        <end position="686"/>
    </location>
</feature>
<evidence type="ECO:0000313" key="6">
    <source>
        <dbReference type="EMBL" id="AMV66737.1"/>
    </source>
</evidence>
<keyword evidence="1" id="KW-0677">Repeat</keyword>
<dbReference type="InterPro" id="IPR009459">
    <property type="entry name" value="MucBP_dom"/>
</dbReference>
<evidence type="ECO:0000259" key="4">
    <source>
        <dbReference type="Pfam" id="PF06458"/>
    </source>
</evidence>
<gene>
    <name evidence="5" type="ORF">ADU70_1893</name>
    <name evidence="6" type="ORF">ADU72_0792</name>
</gene>